<accession>A0A198A8Z0</accession>
<dbReference type="PROSITE" id="PS50111">
    <property type="entry name" value="CHEMOTAXIS_TRANSDUC_2"/>
    <property type="match status" value="1"/>
</dbReference>
<dbReference type="SUPFAM" id="SSF55785">
    <property type="entry name" value="PYP-like sensor domain (PAS domain)"/>
    <property type="match status" value="1"/>
</dbReference>
<gene>
    <name evidence="5" type="ORF">A8708_15015</name>
</gene>
<dbReference type="Proteomes" id="UP000078454">
    <property type="component" value="Unassembled WGS sequence"/>
</dbReference>
<evidence type="ECO:0000313" key="6">
    <source>
        <dbReference type="Proteomes" id="UP000078454"/>
    </source>
</evidence>
<dbReference type="AlphaFoldDB" id="A0A198A8Z0"/>
<evidence type="ECO:0000259" key="3">
    <source>
        <dbReference type="PROSITE" id="PS50111"/>
    </source>
</evidence>
<dbReference type="EMBL" id="LYPB01000071">
    <property type="protein sequence ID" value="OAS17546.1"/>
    <property type="molecule type" value="Genomic_DNA"/>
</dbReference>
<dbReference type="InterPro" id="IPR000014">
    <property type="entry name" value="PAS"/>
</dbReference>
<reference evidence="5 6" key="1">
    <citation type="submission" date="2016-05" db="EMBL/GenBank/DDBJ databases">
        <title>Paenibacillus sp. 1ZS3-15 nov., isolated from the rhizosphere soil.</title>
        <authorList>
            <person name="Zhang X.X."/>
            <person name="Zhang J."/>
        </authorList>
    </citation>
    <scope>NUCLEOTIDE SEQUENCE [LARGE SCALE GENOMIC DNA]</scope>
    <source>
        <strain evidence="5 6">1ZS3-15</strain>
    </source>
</reference>
<proteinExistence type="predicted"/>
<feature type="domain" description="PAS" evidence="4">
    <location>
        <begin position="21"/>
        <end position="50"/>
    </location>
</feature>
<dbReference type="Gene3D" id="3.30.450.20">
    <property type="entry name" value="PAS domain"/>
    <property type="match status" value="1"/>
</dbReference>
<dbReference type="PANTHER" id="PTHR32089:SF112">
    <property type="entry name" value="LYSOZYME-LIKE PROTEIN-RELATED"/>
    <property type="match status" value="1"/>
</dbReference>
<dbReference type="SUPFAM" id="SSF58104">
    <property type="entry name" value="Methyl-accepting chemotaxis protein (MCP) signaling domain"/>
    <property type="match status" value="1"/>
</dbReference>
<dbReference type="NCBIfam" id="TIGR00229">
    <property type="entry name" value="sensory_box"/>
    <property type="match status" value="1"/>
</dbReference>
<evidence type="ECO:0000259" key="4">
    <source>
        <dbReference type="PROSITE" id="PS50112"/>
    </source>
</evidence>
<keyword evidence="6" id="KW-1185">Reference proteome</keyword>
<dbReference type="InterPro" id="IPR013656">
    <property type="entry name" value="PAS_4"/>
</dbReference>
<dbReference type="PROSITE" id="PS50112">
    <property type="entry name" value="PAS"/>
    <property type="match status" value="1"/>
</dbReference>
<dbReference type="STRING" id="1850517.A8708_15015"/>
<dbReference type="SMART" id="SM00283">
    <property type="entry name" value="MA"/>
    <property type="match status" value="1"/>
</dbReference>
<dbReference type="GO" id="GO:0007165">
    <property type="term" value="P:signal transduction"/>
    <property type="evidence" value="ECO:0007669"/>
    <property type="project" value="UniProtKB-KW"/>
</dbReference>
<keyword evidence="1 2" id="KW-0807">Transducer</keyword>
<dbReference type="CDD" id="cd00130">
    <property type="entry name" value="PAS"/>
    <property type="match status" value="1"/>
</dbReference>
<evidence type="ECO:0000313" key="5">
    <source>
        <dbReference type="EMBL" id="OAS17546.1"/>
    </source>
</evidence>
<dbReference type="RefSeq" id="WP_068665405.1">
    <property type="nucleotide sequence ID" value="NZ_LYPB01000071.1"/>
</dbReference>
<protein>
    <submittedName>
        <fullName evidence="5">Histidine kinase</fullName>
    </submittedName>
</protein>
<organism evidence="5 6">
    <name type="scientific">Paenibacillus oryzisoli</name>
    <dbReference type="NCBI Taxonomy" id="1850517"/>
    <lineage>
        <taxon>Bacteria</taxon>
        <taxon>Bacillati</taxon>
        <taxon>Bacillota</taxon>
        <taxon>Bacilli</taxon>
        <taxon>Bacillales</taxon>
        <taxon>Paenibacillaceae</taxon>
        <taxon>Paenibacillus</taxon>
    </lineage>
</organism>
<sequence length="284" mass="31334">MQDTTKQQLEILSSIQSHLAMIMFDKSGYVTWANSLFTSAMGYTVEEIIGFHHSKFCLPEFASSSAYEKLWKDLREGKAFQDKIIRVANGGERLTLEATYIPIYSEGHVDAIIKVATDVTSRETLLQQSTAYLNAMVEKITANTDEVLEASKVIVTHMSEMSRESSTVEKQVRSIQSVTTIVKEIASQSHLLGLNAALEAARAGELGRGFEVVANEIRKMAGSSKQSAEDISDQLTNISHSVSSMIQSIEDITKHISINSNAIEQLKKDYDHIASTTEHLASSI</sequence>
<comment type="caution">
    <text evidence="5">The sequence shown here is derived from an EMBL/GenBank/DDBJ whole genome shotgun (WGS) entry which is preliminary data.</text>
</comment>
<dbReference type="Pfam" id="PF08448">
    <property type="entry name" value="PAS_4"/>
    <property type="match status" value="1"/>
</dbReference>
<dbReference type="PANTHER" id="PTHR32089">
    <property type="entry name" value="METHYL-ACCEPTING CHEMOTAXIS PROTEIN MCPB"/>
    <property type="match status" value="1"/>
</dbReference>
<dbReference type="Pfam" id="PF00015">
    <property type="entry name" value="MCPsignal"/>
    <property type="match status" value="1"/>
</dbReference>
<keyword evidence="5" id="KW-0808">Transferase</keyword>
<dbReference type="GO" id="GO:0016301">
    <property type="term" value="F:kinase activity"/>
    <property type="evidence" value="ECO:0007669"/>
    <property type="project" value="UniProtKB-KW"/>
</dbReference>
<name>A0A198A8Z0_9BACL</name>
<keyword evidence="5" id="KW-0418">Kinase</keyword>
<evidence type="ECO:0000256" key="1">
    <source>
        <dbReference type="ARBA" id="ARBA00023224"/>
    </source>
</evidence>
<evidence type="ECO:0000256" key="2">
    <source>
        <dbReference type="PROSITE-ProRule" id="PRU00284"/>
    </source>
</evidence>
<dbReference type="InterPro" id="IPR004089">
    <property type="entry name" value="MCPsignal_dom"/>
</dbReference>
<dbReference type="InterPro" id="IPR035965">
    <property type="entry name" value="PAS-like_dom_sf"/>
</dbReference>
<dbReference type="GO" id="GO:0016020">
    <property type="term" value="C:membrane"/>
    <property type="evidence" value="ECO:0007669"/>
    <property type="project" value="InterPro"/>
</dbReference>
<feature type="domain" description="Methyl-accepting transducer" evidence="3">
    <location>
        <begin position="146"/>
        <end position="284"/>
    </location>
</feature>
<dbReference type="Gene3D" id="1.10.287.950">
    <property type="entry name" value="Methyl-accepting chemotaxis protein"/>
    <property type="match status" value="1"/>
</dbReference>
<dbReference type="OrthoDB" id="9765776at2"/>